<dbReference type="Proteomes" id="UP000191135">
    <property type="component" value="Plasmid pMM593"/>
</dbReference>
<dbReference type="AlphaFoldDB" id="A0A1U9Z8G5"/>
<reference evidence="10 11" key="1">
    <citation type="submission" date="2017-03" db="EMBL/GenBank/DDBJ databases">
        <title>Foreign affairs: Plasmid Transfer between Roseobacters and Rhizobia.</title>
        <authorList>
            <person name="Bartling P."/>
            <person name="Bunk B."/>
            <person name="Overmann J."/>
            <person name="Brinkmann H."/>
            <person name="Petersen J."/>
        </authorList>
    </citation>
    <scope>NUCLEOTIDE SEQUENCE [LARGE SCALE GENOMIC DNA]</scope>
    <source>
        <strain evidence="10 11">MACL11</strain>
        <plasmid evidence="11">Plasmid pmm593</plasmid>
    </source>
</reference>
<dbReference type="PANTHER" id="PTHR48075">
    <property type="entry name" value="3-HYDROXYACYL-COA DEHYDROGENASE FAMILY PROTEIN"/>
    <property type="match status" value="1"/>
</dbReference>
<keyword evidence="11" id="KW-1185">Reference proteome</keyword>
<evidence type="ECO:0000256" key="2">
    <source>
        <dbReference type="ARBA" id="ARBA00022832"/>
    </source>
</evidence>
<dbReference type="InterPro" id="IPR008927">
    <property type="entry name" value="6-PGluconate_DH-like_C_sf"/>
</dbReference>
<dbReference type="eggNOG" id="COG1024">
    <property type="taxonomic scope" value="Bacteria"/>
</dbReference>
<dbReference type="UniPathway" id="UPA00659"/>
<geneLocation type="plasmid" evidence="11">
    <name>pmm593</name>
</geneLocation>
<feature type="domain" description="3-hydroxyacyl-CoA dehydrogenase C-terminal" evidence="8">
    <location>
        <begin position="196"/>
        <end position="297"/>
    </location>
</feature>
<dbReference type="Pfam" id="PF02737">
    <property type="entry name" value="3HCDH_N"/>
    <property type="match status" value="1"/>
</dbReference>
<evidence type="ECO:0000256" key="1">
    <source>
        <dbReference type="ARBA" id="ARBA00005005"/>
    </source>
</evidence>
<dbReference type="GO" id="GO:0003857">
    <property type="term" value="F:(3S)-3-hydroxyacyl-CoA dehydrogenase (NAD+) activity"/>
    <property type="evidence" value="ECO:0007669"/>
    <property type="project" value="UniProtKB-EC"/>
</dbReference>
<evidence type="ECO:0000256" key="4">
    <source>
        <dbReference type="ARBA" id="ARBA00023002"/>
    </source>
</evidence>
<dbReference type="eggNOG" id="COG1250">
    <property type="taxonomic scope" value="Bacteria"/>
</dbReference>
<dbReference type="Pfam" id="PF00378">
    <property type="entry name" value="ECH_1"/>
    <property type="match status" value="1"/>
</dbReference>
<keyword evidence="2" id="KW-0276">Fatty acid metabolism</keyword>
<dbReference type="SUPFAM" id="SSF48179">
    <property type="entry name" value="6-phosphogluconate dehydrogenase C-terminal domain-like"/>
    <property type="match status" value="2"/>
</dbReference>
<accession>A0A1U9Z8G5</accession>
<dbReference type="InterPro" id="IPR006176">
    <property type="entry name" value="3-OHacyl-CoA_DH_NAD-bd"/>
</dbReference>
<dbReference type="Gene3D" id="1.10.1040.50">
    <property type="match status" value="1"/>
</dbReference>
<sequence length="777" mass="84204">MSDSEFKINTVAVIGSGVMGSGIAAQVANAGHKVLLLDIVPEGAANRNVIAETALARMKKADPAPFMSKRAAKLVETGNIEDDLEKLAGVDWIIEVVVEKLDVKQALYRRIDAVRKPGTAISSNTSTIPLARLVEGMPEAFVRDFMITHFFNPPRYMRLMELVTGPDTNEALAASVTDFADRKLGKSVVVCNDRPGFVANRLGVTWIQLGVLKAMEEGLTVEEADAVMGKPFGIPKTGIFGLIDLVGLDLMPHIGASLKSALPDGDMFHATNRDLPLVNKMIADGYTGRKGKGGFYRLNREGGRKIKEAIDLGSGRYSTSAKVESPELKAARKPRQVMEIDGPLGRYAFGVMANTLSYAASLVGDAADDIAAIDEVMRLGYNWRWGPFELIDMIGAPWLVARMREENIPVPDVLEKVGERTFYRIEDGKRQALQPDGSYRDIARPEGVLMLEDIKRVSEPLLKNGSAALWDIGDGVVCFEFTSKANAMDDQIMTLLDKTIGLVKKNYKALVIYNEGTNFSVGANLGLALFAANIAAWGEIEKLVSNGQATYRKLKYAPFPVVAAPSGMALGGGCEIVLHSDAVQAHAETYIGLVECGVGLVPAWGGCREMLTRWQNNPAAPKGPMPATAKVFEMLSTATVAKSADEARELLFLGKDDGVTMNRYRLLADAKARALAMVDGYQPPEPQEIVLPGPSGKIALEMAAEGFARRGIATPHDLTVARELATVLTGGDTDIIDPVDEDTILELEHESFMRLVKTKKTLDRFESVIETGKPLRN</sequence>
<keyword evidence="3" id="KW-0442">Lipid degradation</keyword>
<evidence type="ECO:0000256" key="5">
    <source>
        <dbReference type="ARBA" id="ARBA00023027"/>
    </source>
</evidence>
<protein>
    <submittedName>
        <fullName evidence="10">Putative 3-hydroxyacyl-CoA dehydrogenase</fullName>
        <ecNumber evidence="10">1.1.1.35</ecNumber>
    </submittedName>
</protein>
<evidence type="ECO:0000313" key="10">
    <source>
        <dbReference type="EMBL" id="AQZ53920.1"/>
    </source>
</evidence>
<dbReference type="SUPFAM" id="SSF52096">
    <property type="entry name" value="ClpP/crotonase"/>
    <property type="match status" value="1"/>
</dbReference>
<dbReference type="GO" id="GO:0070403">
    <property type="term" value="F:NAD+ binding"/>
    <property type="evidence" value="ECO:0007669"/>
    <property type="project" value="InterPro"/>
</dbReference>
<dbReference type="CDD" id="cd06558">
    <property type="entry name" value="crotonase-like"/>
    <property type="match status" value="1"/>
</dbReference>
<dbReference type="EMBL" id="CP020331">
    <property type="protein sequence ID" value="AQZ53920.1"/>
    <property type="molecule type" value="Genomic_DNA"/>
</dbReference>
<evidence type="ECO:0000256" key="3">
    <source>
        <dbReference type="ARBA" id="ARBA00022963"/>
    </source>
</evidence>
<dbReference type="PANTHER" id="PTHR48075:SF7">
    <property type="entry name" value="3-HYDROXYACYL-COA DEHYDROGENASE-RELATED"/>
    <property type="match status" value="1"/>
</dbReference>
<organism evidence="10 11">
    <name type="scientific">Martelella mediterranea DSM 17316</name>
    <dbReference type="NCBI Taxonomy" id="1122214"/>
    <lineage>
        <taxon>Bacteria</taxon>
        <taxon>Pseudomonadati</taxon>
        <taxon>Pseudomonadota</taxon>
        <taxon>Alphaproteobacteria</taxon>
        <taxon>Hyphomicrobiales</taxon>
        <taxon>Aurantimonadaceae</taxon>
        <taxon>Martelella</taxon>
    </lineage>
</organism>
<dbReference type="OrthoDB" id="5389341at2"/>
<evidence type="ECO:0000259" key="8">
    <source>
        <dbReference type="Pfam" id="PF00725"/>
    </source>
</evidence>
<comment type="catalytic activity">
    <reaction evidence="7">
        <text>a (3S)-3-hydroxyacyl-CoA + NAD(+) = a 3-oxoacyl-CoA + NADH + H(+)</text>
        <dbReference type="Rhea" id="RHEA:22432"/>
        <dbReference type="ChEBI" id="CHEBI:15378"/>
        <dbReference type="ChEBI" id="CHEBI:57318"/>
        <dbReference type="ChEBI" id="CHEBI:57540"/>
        <dbReference type="ChEBI" id="CHEBI:57945"/>
        <dbReference type="ChEBI" id="CHEBI:90726"/>
        <dbReference type="EC" id="1.1.1.35"/>
    </reaction>
</comment>
<evidence type="ECO:0000256" key="7">
    <source>
        <dbReference type="ARBA" id="ARBA00049556"/>
    </source>
</evidence>
<evidence type="ECO:0000313" key="11">
    <source>
        <dbReference type="Proteomes" id="UP000191135"/>
    </source>
</evidence>
<evidence type="ECO:0000259" key="9">
    <source>
        <dbReference type="Pfam" id="PF02737"/>
    </source>
</evidence>
<feature type="domain" description="3-hydroxyacyl-CoA dehydrogenase NAD binding" evidence="9">
    <location>
        <begin position="10"/>
        <end position="193"/>
    </location>
</feature>
<name>A0A1U9Z8G5_9HYPH</name>
<dbReference type="Gene3D" id="3.40.50.720">
    <property type="entry name" value="NAD(P)-binding Rossmann-like Domain"/>
    <property type="match status" value="1"/>
</dbReference>
<dbReference type="Pfam" id="PF00725">
    <property type="entry name" value="3HCDH"/>
    <property type="match status" value="2"/>
</dbReference>
<dbReference type="KEGG" id="mmed:Mame_04628"/>
<dbReference type="EC" id="1.1.1.35" evidence="10"/>
<keyword evidence="5" id="KW-0520">NAD</keyword>
<dbReference type="InterPro" id="IPR029045">
    <property type="entry name" value="ClpP/crotonase-like_dom_sf"/>
</dbReference>
<keyword evidence="4 10" id="KW-0560">Oxidoreductase</keyword>
<dbReference type="RefSeq" id="WP_018063933.1">
    <property type="nucleotide sequence ID" value="NZ_AQWH01000005.1"/>
</dbReference>
<gene>
    <name evidence="10" type="primary">fadN_2</name>
    <name evidence="10" type="ORF">Mame_04628</name>
</gene>
<evidence type="ECO:0000256" key="6">
    <source>
        <dbReference type="ARBA" id="ARBA00023098"/>
    </source>
</evidence>
<comment type="pathway">
    <text evidence="1">Lipid metabolism; fatty acid beta-oxidation.</text>
</comment>
<dbReference type="InterPro" id="IPR036291">
    <property type="entry name" value="NAD(P)-bd_dom_sf"/>
</dbReference>
<dbReference type="SUPFAM" id="SSF51735">
    <property type="entry name" value="NAD(P)-binding Rossmann-fold domains"/>
    <property type="match status" value="1"/>
</dbReference>
<dbReference type="InterPro" id="IPR006108">
    <property type="entry name" value="3HC_DH_C"/>
</dbReference>
<dbReference type="GO" id="GO:0006635">
    <property type="term" value="P:fatty acid beta-oxidation"/>
    <property type="evidence" value="ECO:0007669"/>
    <property type="project" value="UniProtKB-UniPathway"/>
</dbReference>
<dbReference type="InterPro" id="IPR001753">
    <property type="entry name" value="Enoyl-CoA_hydra/iso"/>
</dbReference>
<proteinExistence type="predicted"/>
<dbReference type="Gene3D" id="3.90.226.10">
    <property type="entry name" value="2-enoyl-CoA Hydratase, Chain A, domain 1"/>
    <property type="match status" value="1"/>
</dbReference>
<keyword evidence="10" id="KW-0614">Plasmid</keyword>
<keyword evidence="6" id="KW-0443">Lipid metabolism</keyword>
<feature type="domain" description="3-hydroxyacyl-CoA dehydrogenase C-terminal" evidence="8">
    <location>
        <begin position="351"/>
        <end position="403"/>
    </location>
</feature>